<evidence type="ECO:0000313" key="2">
    <source>
        <dbReference type="EMBL" id="NMF92318.1"/>
    </source>
</evidence>
<reference evidence="2" key="1">
    <citation type="submission" date="2019-12" db="EMBL/GenBank/DDBJ databases">
        <title>Comparative genomics gives insights into the taxonomy of the Azoarcus-Aromatoleum group and reveals separate origins of nif in the plant-associated Azoarcus and non-plant-associated Aromatoleum sub-groups.</title>
        <authorList>
            <person name="Lafos M."/>
            <person name="Maluk M."/>
            <person name="Batista M."/>
            <person name="Junghare M."/>
            <person name="Carmona M."/>
            <person name="Faoro H."/>
            <person name="Cruz L.M."/>
            <person name="Battistoni F."/>
            <person name="De Souza E."/>
            <person name="Pedrosa F."/>
            <person name="Chen W.-M."/>
            <person name="Poole P.S."/>
            <person name="Dixon R.A."/>
            <person name="James E.K."/>
        </authorList>
    </citation>
    <scope>NUCLEOTIDE SEQUENCE</scope>
    <source>
        <strain evidence="2">U120</strain>
    </source>
</reference>
<feature type="domain" description="Polymerase/histidinol phosphatase N-terminal" evidence="1">
    <location>
        <begin position="13"/>
        <end position="78"/>
    </location>
</feature>
<dbReference type="PANTHER" id="PTHR42924:SF3">
    <property type="entry name" value="POLYMERASE_HISTIDINOL PHOSPHATASE N-TERMINAL DOMAIN-CONTAINING PROTEIN"/>
    <property type="match status" value="1"/>
</dbReference>
<dbReference type="InterPro" id="IPR052018">
    <property type="entry name" value="PHP_domain"/>
</dbReference>
<dbReference type="Pfam" id="PF02811">
    <property type="entry name" value="PHP"/>
    <property type="match status" value="1"/>
</dbReference>
<accession>A0ABX1MWF7</accession>
<dbReference type="Gene3D" id="1.10.150.650">
    <property type="match status" value="1"/>
</dbReference>
<dbReference type="InterPro" id="IPR049742">
    <property type="entry name" value="35NBP"/>
</dbReference>
<dbReference type="SMART" id="SM00481">
    <property type="entry name" value="POLIIIAc"/>
    <property type="match status" value="1"/>
</dbReference>
<dbReference type="InterPro" id="IPR016195">
    <property type="entry name" value="Pol/histidinol_Pase-like"/>
</dbReference>
<name>A0ABX1MWF7_9RHOO</name>
<dbReference type="InterPro" id="IPR004013">
    <property type="entry name" value="PHP_dom"/>
</dbReference>
<sequence length="290" mass="30885">MSRTCPERIAMNADLHCHSTMSDGWLAPAEVVRRAAANGVTLLALTDHDEVGGLDEAIATAAEVGIRLVPGVEISVSFSGETVHVVGLGIDHHHPRLLAGLAEVRAGRDGRAVRIGAALEAAGIHGALEGARKFARNPALVSRAHFARHLVASGLMPDVGTVFRHYLARGKPGYVEHEWATLEDAVGWIHAAGGIAVIAHPARYRFSEAELETLFDRFAACGGEAVEVVSGAHSDAEVLRFASVARRRKLLASRASDFHGEKESPVDLGRCSPLPPDLVPVWSRLESRPG</sequence>
<organism evidence="2 3">
    <name type="scientific">Aromatoleum buckelii</name>
    <dbReference type="NCBI Taxonomy" id="200254"/>
    <lineage>
        <taxon>Bacteria</taxon>
        <taxon>Pseudomonadati</taxon>
        <taxon>Pseudomonadota</taxon>
        <taxon>Betaproteobacteria</taxon>
        <taxon>Rhodocyclales</taxon>
        <taxon>Rhodocyclaceae</taxon>
        <taxon>Aromatoleum</taxon>
    </lineage>
</organism>
<dbReference type="CDD" id="cd07438">
    <property type="entry name" value="PHP_HisPPase_AMP"/>
    <property type="match status" value="1"/>
</dbReference>
<dbReference type="Proteomes" id="UP000601990">
    <property type="component" value="Unassembled WGS sequence"/>
</dbReference>
<dbReference type="EMBL" id="WTVH01000003">
    <property type="protein sequence ID" value="NMF92318.1"/>
    <property type="molecule type" value="Genomic_DNA"/>
</dbReference>
<evidence type="ECO:0000259" key="1">
    <source>
        <dbReference type="SMART" id="SM00481"/>
    </source>
</evidence>
<dbReference type="PANTHER" id="PTHR42924">
    <property type="entry name" value="EXONUCLEASE"/>
    <property type="match status" value="1"/>
</dbReference>
<dbReference type="Gene3D" id="3.20.20.140">
    <property type="entry name" value="Metal-dependent hydrolases"/>
    <property type="match status" value="1"/>
</dbReference>
<comment type="caution">
    <text evidence="2">The sequence shown here is derived from an EMBL/GenBank/DDBJ whole genome shotgun (WGS) entry which is preliminary data.</text>
</comment>
<gene>
    <name evidence="2" type="ORF">GO608_03095</name>
</gene>
<dbReference type="InterPro" id="IPR003141">
    <property type="entry name" value="Pol/His_phosphatase_N"/>
</dbReference>
<dbReference type="SUPFAM" id="SSF89550">
    <property type="entry name" value="PHP domain-like"/>
    <property type="match status" value="1"/>
</dbReference>
<proteinExistence type="predicted"/>
<protein>
    <submittedName>
        <fullName evidence="2">PHP domain-containing protein</fullName>
    </submittedName>
</protein>
<evidence type="ECO:0000313" key="3">
    <source>
        <dbReference type="Proteomes" id="UP000601990"/>
    </source>
</evidence>
<dbReference type="NCBIfam" id="NF041577">
    <property type="entry name" value="nside_bi_sphtase"/>
    <property type="match status" value="1"/>
</dbReference>
<keyword evidence="3" id="KW-1185">Reference proteome</keyword>